<feature type="domain" description="BIG2" evidence="1">
    <location>
        <begin position="99"/>
        <end position="177"/>
    </location>
</feature>
<protein>
    <recommendedName>
        <fullName evidence="1">BIG2 domain-containing protein</fullName>
    </recommendedName>
</protein>
<dbReference type="Gene3D" id="2.60.40.1080">
    <property type="match status" value="1"/>
</dbReference>
<evidence type="ECO:0000313" key="2">
    <source>
        <dbReference type="EMBL" id="RHA16652.1"/>
    </source>
</evidence>
<dbReference type="Proteomes" id="UP000284779">
    <property type="component" value="Unassembled WGS sequence"/>
</dbReference>
<dbReference type="SUPFAM" id="SSF49373">
    <property type="entry name" value="Invasin/intimin cell-adhesion fragments"/>
    <property type="match status" value="1"/>
</dbReference>
<comment type="caution">
    <text evidence="2">The sequence shown here is derived from an EMBL/GenBank/DDBJ whole genome shotgun (WGS) entry which is preliminary data.</text>
</comment>
<dbReference type="RefSeq" id="WP_147347966.1">
    <property type="nucleotide sequence ID" value="NZ_QSFD01000022.1"/>
</dbReference>
<dbReference type="InterPro" id="IPR008964">
    <property type="entry name" value="Invasin/intimin_cell_adhesion"/>
</dbReference>
<name>A0A413R515_9FIRM</name>
<organism evidence="2 3">
    <name type="scientific">Eubacterium ventriosum</name>
    <dbReference type="NCBI Taxonomy" id="39496"/>
    <lineage>
        <taxon>Bacteria</taxon>
        <taxon>Bacillati</taxon>
        <taxon>Bacillota</taxon>
        <taxon>Clostridia</taxon>
        <taxon>Eubacteriales</taxon>
        <taxon>Eubacteriaceae</taxon>
        <taxon>Eubacterium</taxon>
    </lineage>
</organism>
<dbReference type="SMART" id="SM00635">
    <property type="entry name" value="BID_2"/>
    <property type="match status" value="1"/>
</dbReference>
<dbReference type="AlphaFoldDB" id="A0A413R515"/>
<keyword evidence="3" id="KW-1185">Reference proteome</keyword>
<reference evidence="2 3" key="1">
    <citation type="submission" date="2018-08" db="EMBL/GenBank/DDBJ databases">
        <title>A genome reference for cultivated species of the human gut microbiota.</title>
        <authorList>
            <person name="Zou Y."/>
            <person name="Xue W."/>
            <person name="Luo G."/>
        </authorList>
    </citation>
    <scope>NUCLEOTIDE SEQUENCE [LARGE SCALE GENOMIC DNA]</scope>
    <source>
        <strain evidence="2 3">AM44-11BH</strain>
    </source>
</reference>
<dbReference type="EMBL" id="QSFD01000022">
    <property type="protein sequence ID" value="RHA16652.1"/>
    <property type="molecule type" value="Genomic_DNA"/>
</dbReference>
<proteinExistence type="predicted"/>
<gene>
    <name evidence="2" type="ORF">DW944_11500</name>
</gene>
<dbReference type="InterPro" id="IPR003343">
    <property type="entry name" value="Big_2"/>
</dbReference>
<dbReference type="Pfam" id="PF02368">
    <property type="entry name" value="Big_2"/>
    <property type="match status" value="1"/>
</dbReference>
<accession>A0A413R515</accession>
<evidence type="ECO:0000313" key="3">
    <source>
        <dbReference type="Proteomes" id="UP000284779"/>
    </source>
</evidence>
<sequence length="378" mass="43605">MLEAEDIEEGKMRTLDVFLQRNGKIRLDFTDESYGEVYIEVLNSSGQAVYSNRTNVIFDEVSCSTDKLSQGSYRIVIKANENFVDFEVNAYIVYTPDWKYPEVTTDSKKIKIVRGKTKKIKLYSNPQQANYEVYWTSEDSSIAKVMSDGTVKAKKKGSVKIYADIYTDDGEFYDDLQWTVTVMPKNPSFKSVSKKMKSFKQKYLKYKLVKKNKKAILYGGYNTVKWNKKVYTEGFGHIGTFYPYIELNKKSGKTSIELRFVCNVTLVSINTYDDMGLNRVSFESGSKNVKFDYNSSYKDKIKKGILQITNNGTVRLSNNSKENIDKISTLEKTLGRKHVTLKAYDTEEGAYVKYELNNLTKKICKKVISDYKKILEMY</sequence>
<evidence type="ECO:0000259" key="1">
    <source>
        <dbReference type="SMART" id="SM00635"/>
    </source>
</evidence>